<feature type="compositionally biased region" description="Basic and acidic residues" evidence="1">
    <location>
        <begin position="1314"/>
        <end position="1325"/>
    </location>
</feature>
<feature type="compositionally biased region" description="Polar residues" evidence="1">
    <location>
        <begin position="1439"/>
        <end position="1448"/>
    </location>
</feature>
<feature type="region of interest" description="Disordered" evidence="1">
    <location>
        <begin position="1174"/>
        <end position="1194"/>
    </location>
</feature>
<reference evidence="3" key="1">
    <citation type="submission" date="2023-08" db="EMBL/GenBank/DDBJ databases">
        <title>A de novo genome assembly of Solanum verrucosum Schlechtendal, a Mexican diploid species geographically isolated from the other diploid A-genome species in potato relatives.</title>
        <authorList>
            <person name="Hosaka K."/>
        </authorList>
    </citation>
    <scope>NUCLEOTIDE SEQUENCE</scope>
    <source>
        <tissue evidence="3">Young leaves</tissue>
    </source>
</reference>
<feature type="region of interest" description="Disordered" evidence="1">
    <location>
        <begin position="1285"/>
        <end position="1325"/>
    </location>
</feature>
<evidence type="ECO:0000259" key="2">
    <source>
        <dbReference type="PROSITE" id="PS50878"/>
    </source>
</evidence>
<feature type="region of interest" description="Disordered" evidence="1">
    <location>
        <begin position="1235"/>
        <end position="1254"/>
    </location>
</feature>
<dbReference type="Pfam" id="PF14111">
    <property type="entry name" value="DUF4283"/>
    <property type="match status" value="1"/>
</dbReference>
<dbReference type="CDD" id="cd01650">
    <property type="entry name" value="RT_nLTR_like"/>
    <property type="match status" value="1"/>
</dbReference>
<dbReference type="Gene3D" id="3.60.10.10">
    <property type="entry name" value="Endonuclease/exonuclease/phosphatase"/>
    <property type="match status" value="1"/>
</dbReference>
<name>A0AAF0QE84_SOLVR</name>
<keyword evidence="4" id="KW-1185">Reference proteome</keyword>
<dbReference type="PROSITE" id="PS50878">
    <property type="entry name" value="RT_POL"/>
    <property type="match status" value="1"/>
</dbReference>
<dbReference type="InterPro" id="IPR005135">
    <property type="entry name" value="Endo/exonuclease/phosphatase"/>
</dbReference>
<dbReference type="InterPro" id="IPR036691">
    <property type="entry name" value="Endo/exonu/phosph_ase_sf"/>
</dbReference>
<gene>
    <name evidence="3" type="ORF">MTR67_011674</name>
</gene>
<dbReference type="PANTHER" id="PTHR46890">
    <property type="entry name" value="NON-LTR RETROLELEMENT REVERSE TRANSCRIPTASE-LIKE PROTEIN-RELATED"/>
    <property type="match status" value="1"/>
</dbReference>
<feature type="domain" description="Reverse transcriptase" evidence="2">
    <location>
        <begin position="483"/>
        <end position="763"/>
    </location>
</feature>
<dbReference type="InterPro" id="IPR025558">
    <property type="entry name" value="DUF4283"/>
</dbReference>
<dbReference type="SUPFAM" id="SSF56672">
    <property type="entry name" value="DNA/RNA polymerases"/>
    <property type="match status" value="1"/>
</dbReference>
<evidence type="ECO:0000313" key="4">
    <source>
        <dbReference type="Proteomes" id="UP001234989"/>
    </source>
</evidence>
<evidence type="ECO:0000256" key="1">
    <source>
        <dbReference type="SAM" id="MobiDB-lite"/>
    </source>
</evidence>
<sequence>MKVNILSWNVRGINKISIRNLVKSSLLKWRADVYCFQETKISKDVDRIAKQLWASRWMRCGYIEADGSSGGVLIMWDSRIWVGSSVEEGKFSITYKFEAVQDGFCWFLTGVYAPHTRTEKLECWEEIAAVRELCGGPWVTCGDFNTVRTMAERRGCRRITNVMTDFSRWIEDMELHDPCLRGGNFTWFRGPNQHSAARLDRFLYSTEWDEQFRNIRQQIMPRVISDHSPIMLQCGDWEQRKPYFKFENWWTNVEGFKELIQDWWNGFVVEGCPDFKLSMKLKMLKQKLKEWSGVTFGELINKKNRLLNELAEIDLIQNDRMLTEDEMIIRATILVELEELAKNEESRWRQKSRVLWLKQGDNNTKFFQRVATTHRRYNTIDRLVISGEESKDPKEIKEHIIDFYKVLYTESESWRPPFAMMNCPRISQEEQEWMQRPFSEEEVVHILKLCDGDKAPGPDGFTMCFFKECWEIIKDDVMQTIHNFHQNEVFERSLNATFVVLIPKKFGAEELKDFRPISLIGGMYKIIAKLITERMKTVMGRLINEHQMAFLKDRQITDASLLANELVDSRVKQKVPGILCKLDIEKAYDHVNWNYLLKVLSDMGFGRKWVNWIKFCVSTVKFSIIINGSPEGFFQSQRGLRQGDPMSPFLFLLAMEGLNYMVRKANEVGWIRGFGAYTNRANNTEITHLLYADDSLVFCGAEVSQIRHLRAILTIFEATSGLHVNWQKSCLFPVNQVNNMRGLADNLGCQVAFLPTKYLGMPLGAKNKELEVWSEVLERSERKLTRWKSQYLSLGGRVTLIKSVLDALPTYMLSLFPLPKSIGKKLNKLRRVFLWQGNKEKQGYNLVKWEEVIMSKAQGGFKSYDLERIKGTTGDWYEWTERSKRNVTRTSFNKKSMIWITQVMQEASKTKGNVVKRWRRLEPLSEIYCARNFNKYGRYLSLINIRGRMRSVIIIPELTLNSGWGNIADKMGRFLSSHRKEVESTKQRLVDNNYPFAEVVRSIKWSNKKGDGVNAQATLMKEEGIICINESSNTHSEVLQRSLVGDFEGRNNVLPNLAEVRSWANKFWRQSHGLNIYEMGAGKFLFEFAMETTAEQRLFSRPSEISVEVGIETEEETQLRNHLKWARIKVEGDGSKIPKEVTIINAGISFSMQLWTEIPARFTIVEEGKKKPDIQQLSRNYPEDKREESCGVSRRPRGEVLKRNFVGPTLNSKKLGQKPSKVGPIVQKHTDITNLPVSSKRPMNFNEPSRDNHMAENKGFTEIKDLAAKFLEAFRNWETNTAKETSMATQVDGGERNSSCIQTEPGMIGSQQTSHEKGGGETKDTQSTEQDMQLQHIHDAEPVNFQLPNSQEDCETEASNWVNSHILELSNTYGVAFKGFERETIALLMKIDERKIQLDKKGKGEAVSTPKSRGIGKNELKNLKSSLNEEVEGSRSRGRNLSLTLNES</sequence>
<dbReference type="Proteomes" id="UP001234989">
    <property type="component" value="Chromosome 3"/>
</dbReference>
<dbReference type="EMBL" id="CP133614">
    <property type="protein sequence ID" value="WMV18289.1"/>
    <property type="molecule type" value="Genomic_DNA"/>
</dbReference>
<feature type="region of interest" description="Disordered" evidence="1">
    <location>
        <begin position="1399"/>
        <end position="1448"/>
    </location>
</feature>
<dbReference type="InterPro" id="IPR052343">
    <property type="entry name" value="Retrotransposon-Effector_Assoc"/>
</dbReference>
<evidence type="ECO:0000313" key="3">
    <source>
        <dbReference type="EMBL" id="WMV18289.1"/>
    </source>
</evidence>
<dbReference type="PANTHER" id="PTHR46890:SF50">
    <property type="entry name" value="RNA-DIRECTED DNA POLYMERASE, EUKARYOTA, REVERSE TRANSCRIPTASE ZINC-BINDING DOMAIN PROTEIN-RELATED"/>
    <property type="match status" value="1"/>
</dbReference>
<organism evidence="3 4">
    <name type="scientific">Solanum verrucosum</name>
    <dbReference type="NCBI Taxonomy" id="315347"/>
    <lineage>
        <taxon>Eukaryota</taxon>
        <taxon>Viridiplantae</taxon>
        <taxon>Streptophyta</taxon>
        <taxon>Embryophyta</taxon>
        <taxon>Tracheophyta</taxon>
        <taxon>Spermatophyta</taxon>
        <taxon>Magnoliopsida</taxon>
        <taxon>eudicotyledons</taxon>
        <taxon>Gunneridae</taxon>
        <taxon>Pentapetalae</taxon>
        <taxon>asterids</taxon>
        <taxon>lamiids</taxon>
        <taxon>Solanales</taxon>
        <taxon>Solanaceae</taxon>
        <taxon>Solanoideae</taxon>
        <taxon>Solaneae</taxon>
        <taxon>Solanum</taxon>
    </lineage>
</organism>
<dbReference type="Pfam" id="PF00078">
    <property type="entry name" value="RVT_1"/>
    <property type="match status" value="1"/>
</dbReference>
<protein>
    <recommendedName>
        <fullName evidence="2">Reverse transcriptase domain-containing protein</fullName>
    </recommendedName>
</protein>
<proteinExistence type="predicted"/>
<accession>A0AAF0QE84</accession>
<dbReference type="GO" id="GO:0003824">
    <property type="term" value="F:catalytic activity"/>
    <property type="evidence" value="ECO:0007669"/>
    <property type="project" value="InterPro"/>
</dbReference>
<dbReference type="InterPro" id="IPR000477">
    <property type="entry name" value="RT_dom"/>
</dbReference>
<dbReference type="Pfam" id="PF03372">
    <property type="entry name" value="Exo_endo_phos"/>
    <property type="match status" value="1"/>
</dbReference>
<dbReference type="InterPro" id="IPR043502">
    <property type="entry name" value="DNA/RNA_pol_sf"/>
</dbReference>
<dbReference type="SUPFAM" id="SSF56219">
    <property type="entry name" value="DNase I-like"/>
    <property type="match status" value="1"/>
</dbReference>